<keyword evidence="2" id="KW-0347">Helicase</keyword>
<sequence length="214" mass="23111">METTAVNNSDNGILQHTNRAGNTVLPLSRPVFHPHLDPARVSVCSEKELVLGMSSKGPGADDKGDEHAPAPMAGIRHYASCLRKPSLRLGFRATRAPSKLSAFLPPISFAAPDTSRPFSVPYAGTDLHRKTPEHLRICLSNHEFLLIHACLYQERSKGSLLDLAPTSAGKSLISFYAMRQVLTTDFNGVVVYISPTKSLVNKIAAEAHAGSDKS</sequence>
<keyword evidence="5" id="KW-1185">Reference proteome</keyword>
<evidence type="ECO:0000313" key="4">
    <source>
        <dbReference type="EMBL" id="KAJ2895982.1"/>
    </source>
</evidence>
<feature type="domain" description="DEAD/DEAH-box helicase" evidence="3">
    <location>
        <begin position="159"/>
        <end position="207"/>
    </location>
</feature>
<proteinExistence type="predicted"/>
<dbReference type="GO" id="GO:0016787">
    <property type="term" value="F:hydrolase activity"/>
    <property type="evidence" value="ECO:0007669"/>
    <property type="project" value="UniProtKB-KW"/>
</dbReference>
<dbReference type="PANTHER" id="PTHR44533:SF4">
    <property type="entry name" value="DEAD_H RNA HELICASE, PUTATIVE-RELATED"/>
    <property type="match status" value="1"/>
</dbReference>
<dbReference type="GO" id="GO:0005524">
    <property type="term" value="F:ATP binding"/>
    <property type="evidence" value="ECO:0007669"/>
    <property type="project" value="InterPro"/>
</dbReference>
<dbReference type="SUPFAM" id="SSF52540">
    <property type="entry name" value="P-loop containing nucleoside triphosphate hydrolases"/>
    <property type="match status" value="1"/>
</dbReference>
<dbReference type="GO" id="GO:0003676">
    <property type="term" value="F:nucleic acid binding"/>
    <property type="evidence" value="ECO:0007669"/>
    <property type="project" value="InterPro"/>
</dbReference>
<dbReference type="InterPro" id="IPR027417">
    <property type="entry name" value="P-loop_NTPase"/>
</dbReference>
<dbReference type="Pfam" id="PF00270">
    <property type="entry name" value="DEAD"/>
    <property type="match status" value="1"/>
</dbReference>
<keyword evidence="2" id="KW-0067">ATP-binding</keyword>
<evidence type="ECO:0000256" key="1">
    <source>
        <dbReference type="ARBA" id="ARBA00022801"/>
    </source>
</evidence>
<dbReference type="InterPro" id="IPR052431">
    <property type="entry name" value="SKI2_subfamily_helicases"/>
</dbReference>
<dbReference type="GO" id="GO:0004386">
    <property type="term" value="F:helicase activity"/>
    <property type="evidence" value="ECO:0007669"/>
    <property type="project" value="UniProtKB-KW"/>
</dbReference>
<evidence type="ECO:0000259" key="3">
    <source>
        <dbReference type="Pfam" id="PF00270"/>
    </source>
</evidence>
<dbReference type="EMBL" id="JAKWBI020000362">
    <property type="protein sequence ID" value="KAJ2895982.1"/>
    <property type="molecule type" value="Genomic_DNA"/>
</dbReference>
<dbReference type="GO" id="GO:0005737">
    <property type="term" value="C:cytoplasm"/>
    <property type="evidence" value="ECO:0007669"/>
    <property type="project" value="TreeGrafter"/>
</dbReference>
<reference evidence="4" key="1">
    <citation type="submission" date="2022-07" db="EMBL/GenBank/DDBJ databases">
        <title>Draft genome sequence of Zalerion maritima ATCC 34329, a (micro)plastics degrading marine fungus.</title>
        <authorList>
            <person name="Paco A."/>
            <person name="Goncalves M.F.M."/>
            <person name="Rocha-Santos T.A.P."/>
            <person name="Alves A."/>
        </authorList>
    </citation>
    <scope>NUCLEOTIDE SEQUENCE</scope>
    <source>
        <strain evidence="4">ATCC 34329</strain>
    </source>
</reference>
<dbReference type="AlphaFoldDB" id="A0AAD5WNP7"/>
<evidence type="ECO:0000256" key="2">
    <source>
        <dbReference type="ARBA" id="ARBA00022806"/>
    </source>
</evidence>
<evidence type="ECO:0000313" key="5">
    <source>
        <dbReference type="Proteomes" id="UP001201980"/>
    </source>
</evidence>
<keyword evidence="1" id="KW-0378">Hydrolase</keyword>
<dbReference type="Proteomes" id="UP001201980">
    <property type="component" value="Unassembled WGS sequence"/>
</dbReference>
<gene>
    <name evidence="4" type="ORF">MKZ38_005990</name>
</gene>
<accession>A0AAD5WNP7</accession>
<keyword evidence="2" id="KW-0547">Nucleotide-binding</keyword>
<comment type="caution">
    <text evidence="4">The sequence shown here is derived from an EMBL/GenBank/DDBJ whole genome shotgun (WGS) entry which is preliminary data.</text>
</comment>
<dbReference type="PANTHER" id="PTHR44533">
    <property type="entry name" value="DEAD/H RNA HELICASE, PUTATIVE-RELATED"/>
    <property type="match status" value="1"/>
</dbReference>
<dbReference type="Gene3D" id="3.40.50.300">
    <property type="entry name" value="P-loop containing nucleotide triphosphate hydrolases"/>
    <property type="match status" value="1"/>
</dbReference>
<dbReference type="InterPro" id="IPR011545">
    <property type="entry name" value="DEAD/DEAH_box_helicase_dom"/>
</dbReference>
<organism evidence="4 5">
    <name type="scientific">Zalerion maritima</name>
    <dbReference type="NCBI Taxonomy" id="339359"/>
    <lineage>
        <taxon>Eukaryota</taxon>
        <taxon>Fungi</taxon>
        <taxon>Dikarya</taxon>
        <taxon>Ascomycota</taxon>
        <taxon>Pezizomycotina</taxon>
        <taxon>Sordariomycetes</taxon>
        <taxon>Lulworthiomycetidae</taxon>
        <taxon>Lulworthiales</taxon>
        <taxon>Lulworthiaceae</taxon>
        <taxon>Zalerion</taxon>
    </lineage>
</organism>
<protein>
    <recommendedName>
        <fullName evidence="3">DEAD/DEAH-box helicase domain-containing protein</fullName>
    </recommendedName>
</protein>
<name>A0AAD5WNP7_9PEZI</name>